<protein>
    <recommendedName>
        <fullName evidence="1">Dienelactone hydrolase domain-containing protein</fullName>
    </recommendedName>
</protein>
<name>A0ABP0E6P5_9ASCO</name>
<gene>
    <name evidence="2" type="ORF">CAAN4_A10638</name>
</gene>
<sequence>MASNPPGACCTQSTIHEGEPSGSFVDILGHSTYQVGKENGNERILVIITDIHGYKFKNTLLVADQFCKAGYHVLIPDILNEDPYEANKATLQDWIKNHTADITTPIIDSFVSKVKDEFKPKTFVGVGYCFGAKYLVQLIGKNPLFDAGAIAHPSFVTIEDIKAITKPILISAAETDPIFPVELRRQTEDALIEGKNRYQIDLFSHCSHGFAIKGDISIPEVKYAKEKALNDQVFWFAQY</sequence>
<dbReference type="SUPFAM" id="SSF53474">
    <property type="entry name" value="alpha/beta-Hydrolases"/>
    <property type="match status" value="1"/>
</dbReference>
<feature type="domain" description="Dienelactone hydrolase" evidence="1">
    <location>
        <begin position="32"/>
        <end position="239"/>
    </location>
</feature>
<dbReference type="PANTHER" id="PTHR17630:SF44">
    <property type="entry name" value="PROTEIN AIM2"/>
    <property type="match status" value="1"/>
</dbReference>
<dbReference type="InterPro" id="IPR029058">
    <property type="entry name" value="AB_hydrolase_fold"/>
</dbReference>
<keyword evidence="3" id="KW-1185">Reference proteome</keyword>
<organism evidence="2 3">
    <name type="scientific">[Candida] anglica</name>
    <dbReference type="NCBI Taxonomy" id="148631"/>
    <lineage>
        <taxon>Eukaryota</taxon>
        <taxon>Fungi</taxon>
        <taxon>Dikarya</taxon>
        <taxon>Ascomycota</taxon>
        <taxon>Saccharomycotina</taxon>
        <taxon>Pichiomycetes</taxon>
        <taxon>Debaryomycetaceae</taxon>
        <taxon>Kurtzmaniella</taxon>
    </lineage>
</organism>
<dbReference type="Proteomes" id="UP001497600">
    <property type="component" value="Chromosome A"/>
</dbReference>
<dbReference type="Gene3D" id="3.40.50.1820">
    <property type="entry name" value="alpha/beta hydrolase"/>
    <property type="match status" value="1"/>
</dbReference>
<reference evidence="2 3" key="1">
    <citation type="submission" date="2024-01" db="EMBL/GenBank/DDBJ databases">
        <authorList>
            <consortium name="Genoscope - CEA"/>
            <person name="William W."/>
        </authorList>
    </citation>
    <scope>NUCLEOTIDE SEQUENCE [LARGE SCALE GENOMIC DNA]</scope>
    <source>
        <strain evidence="2 3">29B2s-10</strain>
    </source>
</reference>
<evidence type="ECO:0000259" key="1">
    <source>
        <dbReference type="Pfam" id="PF01738"/>
    </source>
</evidence>
<evidence type="ECO:0000313" key="3">
    <source>
        <dbReference type="Proteomes" id="UP001497600"/>
    </source>
</evidence>
<dbReference type="PANTHER" id="PTHR17630">
    <property type="entry name" value="DIENELACTONE HYDROLASE"/>
    <property type="match status" value="1"/>
</dbReference>
<dbReference type="Pfam" id="PF01738">
    <property type="entry name" value="DLH"/>
    <property type="match status" value="1"/>
</dbReference>
<accession>A0ABP0E6P5</accession>
<dbReference type="InterPro" id="IPR002925">
    <property type="entry name" value="Dienelactn_hydro"/>
</dbReference>
<dbReference type="EMBL" id="OZ004253">
    <property type="protein sequence ID" value="CAK7894046.1"/>
    <property type="molecule type" value="Genomic_DNA"/>
</dbReference>
<evidence type="ECO:0000313" key="2">
    <source>
        <dbReference type="EMBL" id="CAK7894046.1"/>
    </source>
</evidence>
<proteinExistence type="predicted"/>